<dbReference type="EMBL" id="SRYM01000086">
    <property type="protein sequence ID" value="TGY53548.1"/>
    <property type="molecule type" value="Genomic_DNA"/>
</dbReference>
<comment type="caution">
    <text evidence="2">The sequence shown here is derived from an EMBL/GenBank/DDBJ whole genome shotgun (WGS) entry which is preliminary data.</text>
</comment>
<evidence type="ECO:0000313" key="4">
    <source>
        <dbReference type="Proteomes" id="UP000278164"/>
    </source>
</evidence>
<name>A0A3L7ZQX0_PARDI</name>
<dbReference type="EMBL" id="RAYI01000018">
    <property type="protein sequence ID" value="RLT73322.1"/>
    <property type="molecule type" value="Genomic_DNA"/>
</dbReference>
<evidence type="ECO:0000313" key="2">
    <source>
        <dbReference type="EMBL" id="RLT73322.1"/>
    </source>
</evidence>
<accession>A0A3L7ZQX0</accession>
<dbReference type="RefSeq" id="WP_121736179.1">
    <property type="nucleotide sequence ID" value="NZ_QXXG01000041.1"/>
</dbReference>
<feature type="region of interest" description="Disordered" evidence="1">
    <location>
        <begin position="95"/>
        <end position="115"/>
    </location>
</feature>
<organism evidence="2 4">
    <name type="scientific">Parabacteroides distasonis</name>
    <dbReference type="NCBI Taxonomy" id="823"/>
    <lineage>
        <taxon>Bacteria</taxon>
        <taxon>Pseudomonadati</taxon>
        <taxon>Bacteroidota</taxon>
        <taxon>Bacteroidia</taxon>
        <taxon>Bacteroidales</taxon>
        <taxon>Tannerellaceae</taxon>
        <taxon>Parabacteroides</taxon>
    </lineage>
</organism>
<reference evidence="2 4" key="1">
    <citation type="submission" date="2018-09" db="EMBL/GenBank/DDBJ databases">
        <title>Murine metabolic-syndrome-specific gut microbial biobank.</title>
        <authorList>
            <person name="Liu C."/>
        </authorList>
    </citation>
    <scope>NUCLEOTIDE SEQUENCE [LARGE SCALE GENOMIC DNA]</scope>
    <source>
        <strain evidence="2 4">8-P5</strain>
    </source>
</reference>
<evidence type="ECO:0000313" key="3">
    <source>
        <dbReference type="EMBL" id="TGY53548.1"/>
    </source>
</evidence>
<reference evidence="3 5" key="2">
    <citation type="submission" date="2019-04" db="EMBL/GenBank/DDBJ databases">
        <title>Microbes associate with the intestines of laboratory mice.</title>
        <authorList>
            <person name="Navarre W."/>
            <person name="Wong E."/>
            <person name="Huang K."/>
            <person name="Tropini C."/>
            <person name="Ng K."/>
            <person name="Yu B."/>
        </authorList>
    </citation>
    <scope>NUCLEOTIDE SEQUENCE [LARGE SCALE GENOMIC DNA]</scope>
    <source>
        <strain evidence="3 5">NM39_I3</strain>
    </source>
</reference>
<proteinExistence type="predicted"/>
<dbReference type="AlphaFoldDB" id="A0A3L7ZQX0"/>
<dbReference type="Proteomes" id="UP000310032">
    <property type="component" value="Unassembled WGS sequence"/>
</dbReference>
<dbReference type="Proteomes" id="UP000278164">
    <property type="component" value="Unassembled WGS sequence"/>
</dbReference>
<evidence type="ECO:0000256" key="1">
    <source>
        <dbReference type="SAM" id="MobiDB-lite"/>
    </source>
</evidence>
<protein>
    <submittedName>
        <fullName evidence="2">Uncharacterized protein</fullName>
    </submittedName>
</protein>
<sequence>MDRIDRKEISKLFNKAWHASYIQNKNNVRIFSFPDFRRNLEMENLTEKHLQEIANTLKPALLESMSAEELIQWVYNPNKSQLEVEDFLMFSFDGSFSSSKESQSSESDIFPPLSN</sequence>
<gene>
    <name evidence="2" type="ORF">D7V78_10515</name>
    <name evidence="3" type="ORF">E5342_18140</name>
</gene>
<evidence type="ECO:0000313" key="5">
    <source>
        <dbReference type="Proteomes" id="UP000310032"/>
    </source>
</evidence>